<name>A0A1F4TK47_UNCSA</name>
<proteinExistence type="predicted"/>
<dbReference type="AlphaFoldDB" id="A0A1F4TK47"/>
<dbReference type="Proteomes" id="UP000177309">
    <property type="component" value="Unassembled WGS sequence"/>
</dbReference>
<evidence type="ECO:0000313" key="1">
    <source>
        <dbReference type="EMBL" id="OGC33095.1"/>
    </source>
</evidence>
<dbReference type="EMBL" id="MEUI01000040">
    <property type="protein sequence ID" value="OGC33095.1"/>
    <property type="molecule type" value="Genomic_DNA"/>
</dbReference>
<reference evidence="1 2" key="1">
    <citation type="journal article" date="2016" name="Nat. Commun.">
        <title>Thousands of microbial genomes shed light on interconnected biogeochemical processes in an aquifer system.</title>
        <authorList>
            <person name="Anantharaman K."/>
            <person name="Brown C.T."/>
            <person name="Hug L.A."/>
            <person name="Sharon I."/>
            <person name="Castelle C.J."/>
            <person name="Probst A.J."/>
            <person name="Thomas B.C."/>
            <person name="Singh A."/>
            <person name="Wilkins M.J."/>
            <person name="Karaoz U."/>
            <person name="Brodie E.L."/>
            <person name="Williams K.H."/>
            <person name="Hubbard S.S."/>
            <person name="Banfield J.F."/>
        </authorList>
    </citation>
    <scope>NUCLEOTIDE SEQUENCE [LARGE SCALE GENOMIC DNA]</scope>
</reference>
<protein>
    <submittedName>
        <fullName evidence="1">Uncharacterized protein</fullName>
    </submittedName>
</protein>
<gene>
    <name evidence="1" type="ORF">A2462_08630</name>
</gene>
<comment type="caution">
    <text evidence="1">The sequence shown here is derived from an EMBL/GenBank/DDBJ whole genome shotgun (WGS) entry which is preliminary data.</text>
</comment>
<accession>A0A1F4TK47</accession>
<organism evidence="1 2">
    <name type="scientific">candidate division WOR-1 bacterium RIFOXYC2_FULL_41_25</name>
    <dbReference type="NCBI Taxonomy" id="1802586"/>
    <lineage>
        <taxon>Bacteria</taxon>
        <taxon>Bacillati</taxon>
        <taxon>Saganbacteria</taxon>
    </lineage>
</organism>
<sequence length="76" mass="8600">MDINAVGAFGFMPFMNEEINKKFREIKSQAGRIAYLASLGKKRAAKPHIKEGVYEAKGALKWISNVLDEEDKKNEK</sequence>
<evidence type="ECO:0000313" key="2">
    <source>
        <dbReference type="Proteomes" id="UP000177309"/>
    </source>
</evidence>